<proteinExistence type="predicted"/>
<evidence type="ECO:0000313" key="2">
    <source>
        <dbReference type="Proteomes" id="UP001396334"/>
    </source>
</evidence>
<comment type="caution">
    <text evidence="1">The sequence shown here is derived from an EMBL/GenBank/DDBJ whole genome shotgun (WGS) entry which is preliminary data.</text>
</comment>
<keyword evidence="2" id="KW-1185">Reference proteome</keyword>
<dbReference type="Proteomes" id="UP001396334">
    <property type="component" value="Unassembled WGS sequence"/>
</dbReference>
<evidence type="ECO:0000313" key="1">
    <source>
        <dbReference type="EMBL" id="KAK8989024.1"/>
    </source>
</evidence>
<name>A0ABR2PKS1_9ROSI</name>
<sequence>MELHVTLCEEKTTIILRLDVAKKMDRLAHFSSKSLLPLPQPSLAFFLYSLTPASVFRPLFYVSRLMLSWSSFSRFTYLDAITLASFVRLPCLESAASFVPGVMVGHHSNAFPFTCKVSR</sequence>
<dbReference type="EMBL" id="JBBPBN010000057">
    <property type="protein sequence ID" value="KAK8989024.1"/>
    <property type="molecule type" value="Genomic_DNA"/>
</dbReference>
<accession>A0ABR2PKS1</accession>
<protein>
    <submittedName>
        <fullName evidence="1">Uncharacterized protein</fullName>
    </submittedName>
</protein>
<gene>
    <name evidence="1" type="ORF">V6N11_030392</name>
</gene>
<reference evidence="1 2" key="1">
    <citation type="journal article" date="2024" name="G3 (Bethesda)">
        <title>Genome assembly of Hibiscus sabdariffa L. provides insights into metabolisms of medicinal natural products.</title>
        <authorList>
            <person name="Kim T."/>
        </authorList>
    </citation>
    <scope>NUCLEOTIDE SEQUENCE [LARGE SCALE GENOMIC DNA]</scope>
    <source>
        <strain evidence="1">TK-2024</strain>
        <tissue evidence="1">Old leaves</tissue>
    </source>
</reference>
<organism evidence="1 2">
    <name type="scientific">Hibiscus sabdariffa</name>
    <name type="common">roselle</name>
    <dbReference type="NCBI Taxonomy" id="183260"/>
    <lineage>
        <taxon>Eukaryota</taxon>
        <taxon>Viridiplantae</taxon>
        <taxon>Streptophyta</taxon>
        <taxon>Embryophyta</taxon>
        <taxon>Tracheophyta</taxon>
        <taxon>Spermatophyta</taxon>
        <taxon>Magnoliopsida</taxon>
        <taxon>eudicotyledons</taxon>
        <taxon>Gunneridae</taxon>
        <taxon>Pentapetalae</taxon>
        <taxon>rosids</taxon>
        <taxon>malvids</taxon>
        <taxon>Malvales</taxon>
        <taxon>Malvaceae</taxon>
        <taxon>Malvoideae</taxon>
        <taxon>Hibiscus</taxon>
    </lineage>
</organism>